<organism evidence="3">
    <name type="scientific">Ralstonia pickettii (strain 12D)</name>
    <dbReference type="NCBI Taxonomy" id="428406"/>
    <lineage>
        <taxon>Bacteria</taxon>
        <taxon>Pseudomonadati</taxon>
        <taxon>Pseudomonadota</taxon>
        <taxon>Betaproteobacteria</taxon>
        <taxon>Burkholderiales</taxon>
        <taxon>Burkholderiaceae</taxon>
        <taxon>Ralstonia</taxon>
    </lineage>
</organism>
<evidence type="ECO:0000259" key="2">
    <source>
        <dbReference type="Pfam" id="PF00108"/>
    </source>
</evidence>
<dbReference type="EMBL" id="CP001646">
    <property type="protein sequence ID" value="ACS65928.1"/>
    <property type="molecule type" value="Genomic_DNA"/>
</dbReference>
<keyword evidence="3" id="KW-0012">Acyltransferase</keyword>
<dbReference type="SUPFAM" id="SSF53901">
    <property type="entry name" value="Thiolase-like"/>
    <property type="match status" value="1"/>
</dbReference>
<accession>C6BQ81</accession>
<dbReference type="Pfam" id="PF00108">
    <property type="entry name" value="Thiolase_N"/>
    <property type="match status" value="1"/>
</dbReference>
<keyword evidence="3" id="KW-0614">Plasmid</keyword>
<dbReference type="Gene3D" id="3.40.47.10">
    <property type="match status" value="1"/>
</dbReference>
<reference evidence="3" key="1">
    <citation type="submission" date="2009-06" db="EMBL/GenBank/DDBJ databases">
        <title>Complete sequence plasmid 1 of Ralstonia pickettii 12D.</title>
        <authorList>
            <consortium name="US DOE Joint Genome Institute"/>
            <person name="Lucas S."/>
            <person name="Copeland A."/>
            <person name="Lapidus A."/>
            <person name="Glavina del Rio T."/>
            <person name="Dalin E."/>
            <person name="Tice H."/>
            <person name="Bruce D."/>
            <person name="Goodwin L."/>
            <person name="Pitluck S."/>
            <person name="Sims D."/>
            <person name="Meincke L."/>
            <person name="Brettin T."/>
            <person name="Detter J.C."/>
            <person name="Han C."/>
            <person name="Larimer F."/>
            <person name="Land M."/>
            <person name="Hauser L."/>
            <person name="Kyrpides N."/>
            <person name="Ovchinnikova G."/>
            <person name="Marsh T."/>
            <person name="Richardson P."/>
        </authorList>
    </citation>
    <scope>NUCLEOTIDE SEQUENCE [LARGE SCALE GENOMIC DNA]</scope>
    <source>
        <strain evidence="3">12D</strain>
        <plasmid>12D</plasmid>
        <plasmid evidence="3">pRp12D01</plasmid>
    </source>
</reference>
<dbReference type="AlphaFoldDB" id="C6BQ81"/>
<dbReference type="CDD" id="cd00829">
    <property type="entry name" value="SCP-x_thiolase"/>
    <property type="match status" value="1"/>
</dbReference>
<dbReference type="InterPro" id="IPR020616">
    <property type="entry name" value="Thiolase_N"/>
</dbReference>
<dbReference type="EC" id="2.3.1.176" evidence="3"/>
<protein>
    <submittedName>
        <fullName evidence="3">Propanoyl-CoA C-acyltransferase</fullName>
        <ecNumber evidence="3">2.3.1.176</ecNumber>
    </submittedName>
</protein>
<proteinExistence type="predicted"/>
<dbReference type="GO" id="GO:0016747">
    <property type="term" value="F:acyltransferase activity, transferring groups other than amino-acyl groups"/>
    <property type="evidence" value="ECO:0007669"/>
    <property type="project" value="InterPro"/>
</dbReference>
<geneLocation type="plasmid" evidence="3">
    <name>pRp12D01</name>
</geneLocation>
<dbReference type="PANTHER" id="PTHR42870:SF1">
    <property type="entry name" value="NON-SPECIFIC LIPID-TRANSFER PROTEIN-LIKE 2"/>
    <property type="match status" value="1"/>
</dbReference>
<gene>
    <name evidence="3" type="ordered locus">Rpic12D_4690</name>
</gene>
<evidence type="ECO:0000256" key="1">
    <source>
        <dbReference type="ARBA" id="ARBA00022679"/>
    </source>
</evidence>
<dbReference type="InterPro" id="IPR020615">
    <property type="entry name" value="Thiolase_acyl_enz_int_AS"/>
</dbReference>
<dbReference type="PROSITE" id="PS00098">
    <property type="entry name" value="THIOLASE_1"/>
    <property type="match status" value="1"/>
</dbReference>
<evidence type="ECO:0000313" key="3">
    <source>
        <dbReference type="EMBL" id="ACS65928.1"/>
    </source>
</evidence>
<name>C6BQ81_RALP1</name>
<sequence length="234" mass="24611">MTSSVIVASAGMIPFIKPGASEPYPVMAAKAIRAALANAGLEYSKVQQAYAGYVYGDSTAGQRGHYEVGMTGIPVVNVNNNCSTGSTALYLARQAVAGGAVDCALAFGFEQMMPGALGSVFSDRPSPFERFDAVTAELIDVPDVPFALRYFGGAGLAHMQEFGTKLETFAKIRAKASRHAANNPLALFRTVVTEEDVMASPMIWPGVMTRLMACPPDLRRCCGAAGLGSICEKA</sequence>
<dbReference type="InterPro" id="IPR016039">
    <property type="entry name" value="Thiolase-like"/>
</dbReference>
<dbReference type="PANTHER" id="PTHR42870">
    <property type="entry name" value="ACETYL-COA C-ACETYLTRANSFERASE"/>
    <property type="match status" value="1"/>
</dbReference>
<feature type="domain" description="Thiolase N-terminal" evidence="2">
    <location>
        <begin position="5"/>
        <end position="112"/>
    </location>
</feature>
<keyword evidence="1 3" id="KW-0808">Transferase</keyword>
<dbReference type="KEGG" id="rpf:Rpic12D_4690"/>
<dbReference type="HOGENOM" id="CLU_097944_0_0_4"/>